<comment type="subcellular location">
    <subcellularLocation>
        <location evidence="1">Mitochondrion</location>
    </subcellularLocation>
</comment>
<keyword evidence="13" id="KW-1185">Reference proteome</keyword>
<evidence type="ECO:0000313" key="13">
    <source>
        <dbReference type="Proteomes" id="UP000314987"/>
    </source>
</evidence>
<dbReference type="GeneTree" id="ENSGT00940000153244"/>
<dbReference type="OMA" id="NCATELT"/>
<dbReference type="InterPro" id="IPR008991">
    <property type="entry name" value="Translation_prot_SH3-like_sf"/>
</dbReference>
<evidence type="ECO:0000256" key="8">
    <source>
        <dbReference type="ARBA" id="ARBA00082723"/>
    </source>
</evidence>
<dbReference type="SMART" id="SM01382">
    <property type="entry name" value="Ribosomal_L2_C"/>
    <property type="match status" value="1"/>
</dbReference>
<evidence type="ECO:0000256" key="4">
    <source>
        <dbReference type="ARBA" id="ARBA00022980"/>
    </source>
</evidence>
<evidence type="ECO:0000259" key="10">
    <source>
        <dbReference type="SMART" id="SM01382"/>
    </source>
</evidence>
<evidence type="ECO:0000259" key="11">
    <source>
        <dbReference type="SMART" id="SM01383"/>
    </source>
</evidence>
<evidence type="ECO:0000256" key="5">
    <source>
        <dbReference type="ARBA" id="ARBA00023128"/>
    </source>
</evidence>
<protein>
    <recommendedName>
        <fullName evidence="7">Large ribosomal subunit protein uL2m</fullName>
    </recommendedName>
    <alternativeName>
        <fullName evidence="8">39S ribosomal protein L2, mitochondrial</fullName>
    </alternativeName>
</protein>
<evidence type="ECO:0000256" key="3">
    <source>
        <dbReference type="ARBA" id="ARBA00022946"/>
    </source>
</evidence>
<dbReference type="Gene3D" id="2.40.50.140">
    <property type="entry name" value="Nucleic acid-binding proteins"/>
    <property type="match status" value="1"/>
</dbReference>
<dbReference type="PANTHER" id="PTHR13691:SF73">
    <property type="entry name" value="LARGE RIBOSOMAL SUBUNIT PROTEIN UL2M"/>
    <property type="match status" value="1"/>
</dbReference>
<dbReference type="GO" id="GO:0032543">
    <property type="term" value="P:mitochondrial translation"/>
    <property type="evidence" value="ECO:0007669"/>
    <property type="project" value="TreeGrafter"/>
</dbReference>
<keyword evidence="6" id="KW-0687">Ribonucleoprotein</keyword>
<dbReference type="InterPro" id="IPR014722">
    <property type="entry name" value="Rib_uL2_dom2"/>
</dbReference>
<organism evidence="12 13">
    <name type="scientific">Vombatus ursinus</name>
    <name type="common">Common wombat</name>
    <dbReference type="NCBI Taxonomy" id="29139"/>
    <lineage>
        <taxon>Eukaryota</taxon>
        <taxon>Metazoa</taxon>
        <taxon>Chordata</taxon>
        <taxon>Craniata</taxon>
        <taxon>Vertebrata</taxon>
        <taxon>Euteleostomi</taxon>
        <taxon>Mammalia</taxon>
        <taxon>Metatheria</taxon>
        <taxon>Diprotodontia</taxon>
        <taxon>Vombatidae</taxon>
        <taxon>Vombatus</taxon>
    </lineage>
</organism>
<evidence type="ECO:0000256" key="9">
    <source>
        <dbReference type="SAM" id="MobiDB-lite"/>
    </source>
</evidence>
<evidence type="ECO:0000313" key="12">
    <source>
        <dbReference type="Ensembl" id="ENSVURP00010008069.1"/>
    </source>
</evidence>
<dbReference type="SMART" id="SM01383">
    <property type="entry name" value="Ribosomal_L2"/>
    <property type="match status" value="1"/>
</dbReference>
<reference evidence="12" key="3">
    <citation type="submission" date="2025-09" db="UniProtKB">
        <authorList>
            <consortium name="Ensembl"/>
        </authorList>
    </citation>
    <scope>IDENTIFICATION</scope>
</reference>
<dbReference type="GO" id="GO:0003735">
    <property type="term" value="F:structural constituent of ribosome"/>
    <property type="evidence" value="ECO:0007669"/>
    <property type="project" value="InterPro"/>
</dbReference>
<dbReference type="PANTHER" id="PTHR13691">
    <property type="entry name" value="RIBOSOMAL PROTEIN L2"/>
    <property type="match status" value="1"/>
</dbReference>
<dbReference type="STRING" id="29139.ENSVURP00010008069"/>
<sequence>MAGAQGNCFDGSWGRSLPPVTRTRNLSGTGCGQRRPRGPTSAYLDPPLQRLLAQAPFLTSPDPGRCVIRRRRGEAGRWRVELIPPMALQALSRALGSLSLAAGPHPAAQVMSSVFLQPSSPGVLIACRSFLTSGVLNANIASWKSRTKYTIMPVKMRKSGGRDHTGRIRVHGIGGGHKQCYRMIDFLRFRPEHEARSGPFEEKVIDIRYDPCRSADIALVAGGNRKRWIIATENMQVGDILLNSDHIGRMAVAAREGDAHPLGALPIGTLINNLESEPGRGAQYIRAAGTCGVLLRKVNGTAIVQLPSKRQMQVLETCIATVGRVSNVDHNKRVIGKAGRNRWLGKRPNSGLWQRKGGWAGRKIKPLPPMKSYVKLPSAAAQS</sequence>
<dbReference type="Proteomes" id="UP000314987">
    <property type="component" value="Unassembled WGS sequence"/>
</dbReference>
<dbReference type="GO" id="GO:0005743">
    <property type="term" value="C:mitochondrial inner membrane"/>
    <property type="evidence" value="ECO:0007669"/>
    <property type="project" value="UniProtKB-ARBA"/>
</dbReference>
<gene>
    <name evidence="12" type="primary">MRPL2</name>
</gene>
<name>A0A4X2K7Y2_VOMUR</name>
<dbReference type="FunFam" id="2.30.30.30:FF:000025">
    <property type="entry name" value="39S ribosomal protein L2, mitochondrial"/>
    <property type="match status" value="1"/>
</dbReference>
<keyword evidence="3" id="KW-0809">Transit peptide</keyword>
<dbReference type="InterPro" id="IPR002171">
    <property type="entry name" value="Ribosomal_uL2"/>
</dbReference>
<dbReference type="Ensembl" id="ENSVURT00010009150.1">
    <property type="protein sequence ID" value="ENSVURP00010008069.1"/>
    <property type="gene ID" value="ENSVURG00010006236.1"/>
</dbReference>
<dbReference type="Pfam" id="PF03947">
    <property type="entry name" value="Ribosomal_L2_C"/>
    <property type="match status" value="1"/>
</dbReference>
<dbReference type="Pfam" id="PF00181">
    <property type="entry name" value="Ribosomal_L2_N"/>
    <property type="match status" value="1"/>
</dbReference>
<keyword evidence="4" id="KW-0689">Ribosomal protein</keyword>
<keyword evidence="5" id="KW-0496">Mitochondrion</keyword>
<dbReference type="Gene3D" id="2.30.30.30">
    <property type="match status" value="1"/>
</dbReference>
<comment type="similarity">
    <text evidence="2">Belongs to the universal ribosomal protein uL2 family.</text>
</comment>
<dbReference type="GO" id="GO:0005762">
    <property type="term" value="C:mitochondrial large ribosomal subunit"/>
    <property type="evidence" value="ECO:0007669"/>
    <property type="project" value="Ensembl"/>
</dbReference>
<feature type="domain" description="Large ribosomal subunit protein uL2 C-terminal" evidence="10">
    <location>
        <begin position="254"/>
        <end position="373"/>
    </location>
</feature>
<dbReference type="AlphaFoldDB" id="A0A4X2K7Y2"/>
<dbReference type="SUPFAM" id="SSF50249">
    <property type="entry name" value="Nucleic acid-binding proteins"/>
    <property type="match status" value="1"/>
</dbReference>
<reference evidence="12" key="2">
    <citation type="submission" date="2025-08" db="UniProtKB">
        <authorList>
            <consortium name="Ensembl"/>
        </authorList>
    </citation>
    <scope>IDENTIFICATION</scope>
</reference>
<dbReference type="InterPro" id="IPR022669">
    <property type="entry name" value="Ribosomal_uL2_C"/>
</dbReference>
<dbReference type="InterPro" id="IPR012340">
    <property type="entry name" value="NA-bd_OB-fold"/>
</dbReference>
<evidence type="ECO:0000256" key="7">
    <source>
        <dbReference type="ARBA" id="ARBA00069872"/>
    </source>
</evidence>
<feature type="region of interest" description="Disordered" evidence="9">
    <location>
        <begin position="19"/>
        <end position="44"/>
    </location>
</feature>
<dbReference type="FunFam" id="2.40.50.140:FF:000157">
    <property type="entry name" value="39S ribosomal protein L2, mitochondrial"/>
    <property type="match status" value="1"/>
</dbReference>
<feature type="domain" description="Large ribosomal subunit protein uL2 RNA-binding" evidence="11">
    <location>
        <begin position="161"/>
        <end position="243"/>
    </location>
</feature>
<proteinExistence type="inferred from homology"/>
<reference evidence="13" key="1">
    <citation type="submission" date="2018-12" db="EMBL/GenBank/DDBJ databases">
        <authorList>
            <person name="Yazar S."/>
        </authorList>
    </citation>
    <scope>NUCLEOTIDE SEQUENCE [LARGE SCALE GENOMIC DNA]</scope>
</reference>
<evidence type="ECO:0000256" key="1">
    <source>
        <dbReference type="ARBA" id="ARBA00004173"/>
    </source>
</evidence>
<dbReference type="GO" id="GO:0003723">
    <property type="term" value="F:RNA binding"/>
    <property type="evidence" value="ECO:0007669"/>
    <property type="project" value="TreeGrafter"/>
</dbReference>
<evidence type="ECO:0000256" key="2">
    <source>
        <dbReference type="ARBA" id="ARBA00005636"/>
    </source>
</evidence>
<dbReference type="GO" id="GO:0005654">
    <property type="term" value="C:nucleoplasm"/>
    <property type="evidence" value="ECO:0007669"/>
    <property type="project" value="Ensembl"/>
</dbReference>
<dbReference type="SUPFAM" id="SSF50104">
    <property type="entry name" value="Translation proteins SH3-like domain"/>
    <property type="match status" value="1"/>
</dbReference>
<evidence type="ECO:0000256" key="6">
    <source>
        <dbReference type="ARBA" id="ARBA00023274"/>
    </source>
</evidence>
<accession>A0A4X2K7Y2</accession>
<dbReference type="InterPro" id="IPR022666">
    <property type="entry name" value="Ribosomal_uL2_RNA-bd_dom"/>
</dbReference>